<reference evidence="1" key="2">
    <citation type="journal article" date="2015" name="Data Brief">
        <title>Shoot transcriptome of the giant reed, Arundo donax.</title>
        <authorList>
            <person name="Barrero R.A."/>
            <person name="Guerrero F.D."/>
            <person name="Moolhuijzen P."/>
            <person name="Goolsby J.A."/>
            <person name="Tidwell J."/>
            <person name="Bellgard S.E."/>
            <person name="Bellgard M.I."/>
        </authorList>
    </citation>
    <scope>NUCLEOTIDE SEQUENCE</scope>
    <source>
        <tissue evidence="1">Shoot tissue taken approximately 20 cm above the soil surface</tissue>
    </source>
</reference>
<name>A0A0A8YPN5_ARUDO</name>
<evidence type="ECO:0000313" key="1">
    <source>
        <dbReference type="EMBL" id="JAD28669.1"/>
    </source>
</evidence>
<dbReference type="AlphaFoldDB" id="A0A0A8YPN5"/>
<sequence length="26" mass="2878">MVLLPLLTHNSVLSYKISCIFADNDA</sequence>
<organism evidence="1">
    <name type="scientific">Arundo donax</name>
    <name type="common">Giant reed</name>
    <name type="synonym">Donax arundinaceus</name>
    <dbReference type="NCBI Taxonomy" id="35708"/>
    <lineage>
        <taxon>Eukaryota</taxon>
        <taxon>Viridiplantae</taxon>
        <taxon>Streptophyta</taxon>
        <taxon>Embryophyta</taxon>
        <taxon>Tracheophyta</taxon>
        <taxon>Spermatophyta</taxon>
        <taxon>Magnoliopsida</taxon>
        <taxon>Liliopsida</taxon>
        <taxon>Poales</taxon>
        <taxon>Poaceae</taxon>
        <taxon>PACMAD clade</taxon>
        <taxon>Arundinoideae</taxon>
        <taxon>Arundineae</taxon>
        <taxon>Arundo</taxon>
    </lineage>
</organism>
<reference evidence="1" key="1">
    <citation type="submission" date="2014-09" db="EMBL/GenBank/DDBJ databases">
        <authorList>
            <person name="Magalhaes I.L.F."/>
            <person name="Oliveira U."/>
            <person name="Santos F.R."/>
            <person name="Vidigal T.H.D.A."/>
            <person name="Brescovit A.D."/>
            <person name="Santos A.J."/>
        </authorList>
    </citation>
    <scope>NUCLEOTIDE SEQUENCE</scope>
    <source>
        <tissue evidence="1">Shoot tissue taken approximately 20 cm above the soil surface</tissue>
    </source>
</reference>
<dbReference type="EMBL" id="GBRH01269226">
    <property type="protein sequence ID" value="JAD28669.1"/>
    <property type="molecule type" value="Transcribed_RNA"/>
</dbReference>
<protein>
    <submittedName>
        <fullName evidence="1">Uncharacterized protein</fullName>
    </submittedName>
</protein>
<accession>A0A0A8YPN5</accession>
<proteinExistence type="predicted"/>